<dbReference type="InterPro" id="IPR009100">
    <property type="entry name" value="AcylCoA_DH/oxidase_NM_dom_sf"/>
</dbReference>
<dbReference type="SUPFAM" id="SSF56645">
    <property type="entry name" value="Acyl-CoA dehydrogenase NM domain-like"/>
    <property type="match status" value="1"/>
</dbReference>
<gene>
    <name evidence="7" type="ORF">L618_000300003210</name>
</gene>
<keyword evidence="4" id="KW-0274">FAD</keyword>
<evidence type="ECO:0000313" key="8">
    <source>
        <dbReference type="Proteomes" id="UP000317573"/>
    </source>
</evidence>
<proteinExistence type="inferred from homology"/>
<dbReference type="AlphaFoldDB" id="A0A562E1T2"/>
<dbReference type="InterPro" id="IPR036250">
    <property type="entry name" value="AcylCo_DH-like_C"/>
</dbReference>
<comment type="similarity">
    <text evidence="2">Belongs to the acyl-CoA dehydrogenase family.</text>
</comment>
<evidence type="ECO:0000256" key="5">
    <source>
        <dbReference type="ARBA" id="ARBA00023002"/>
    </source>
</evidence>
<name>A0A562E1T2_RHORH</name>
<dbReference type="SUPFAM" id="SSF47203">
    <property type="entry name" value="Acyl-CoA dehydrogenase C-terminal domain-like"/>
    <property type="match status" value="1"/>
</dbReference>
<sequence>MSEFTTELAETTAAIIEHVGVDPATPADGMSGALWTQLVDGGFVTVGVPEAAGGGGATLGDALAVVTTAARHGAVVPLVEHGILAAWLAATAGHELTAEIATAARGDGRCSIHRRGDTLLFDGTVTDVPYAADADTLVVILPPENGADGSSVAVVSMSGGGADVSAETDLTGVSYADIVFRDAPVVFHGSSPVPLTEFRHRGALAYAAATAAAATAVRDHTVRYASERLQFGRPIAKFQAVQQQLAQLAARTTMMEIAVDSAIATHDDPEIGPLTTAAAKVVTAMSAHSVAAAGHQIHGAIGTTSEHHLGRFTTALWSGRDRFGSEQLWAEDLASRILDDGIDVWDVVTGTRTEHDSASTAYRSPA</sequence>
<dbReference type="PANTHER" id="PTHR43884:SF20">
    <property type="entry name" value="ACYL-COA DEHYDROGENASE FADE28"/>
    <property type="match status" value="1"/>
</dbReference>
<keyword evidence="5" id="KW-0560">Oxidoreductase</keyword>
<dbReference type="Proteomes" id="UP000317573">
    <property type="component" value="Unassembled WGS sequence"/>
</dbReference>
<dbReference type="PANTHER" id="PTHR43884">
    <property type="entry name" value="ACYL-COA DEHYDROGENASE"/>
    <property type="match status" value="1"/>
</dbReference>
<dbReference type="Gene3D" id="1.10.540.10">
    <property type="entry name" value="Acyl-CoA dehydrogenase/oxidase, N-terminal domain"/>
    <property type="match status" value="1"/>
</dbReference>
<comment type="cofactor">
    <cofactor evidence="1">
        <name>FAD</name>
        <dbReference type="ChEBI" id="CHEBI:57692"/>
    </cofactor>
</comment>
<evidence type="ECO:0000256" key="1">
    <source>
        <dbReference type="ARBA" id="ARBA00001974"/>
    </source>
</evidence>
<feature type="domain" description="Acyl-CoA dehydrogenase/oxidase C-terminal" evidence="6">
    <location>
        <begin position="201"/>
        <end position="336"/>
    </location>
</feature>
<dbReference type="Pfam" id="PF00441">
    <property type="entry name" value="Acyl-CoA_dh_1"/>
    <property type="match status" value="1"/>
</dbReference>
<dbReference type="Gene3D" id="1.20.140.10">
    <property type="entry name" value="Butyryl-CoA Dehydrogenase, subunit A, domain 3"/>
    <property type="match status" value="1"/>
</dbReference>
<dbReference type="EMBL" id="VLJT01000028">
    <property type="protein sequence ID" value="TWH15747.1"/>
    <property type="molecule type" value="Genomic_DNA"/>
</dbReference>
<evidence type="ECO:0000256" key="2">
    <source>
        <dbReference type="ARBA" id="ARBA00009347"/>
    </source>
</evidence>
<accession>A0A562E1T2</accession>
<reference evidence="7 8" key="1">
    <citation type="submission" date="2019-07" db="EMBL/GenBank/DDBJ databases">
        <title>Genome sequencing of lignin-degrading bacterial isolates.</title>
        <authorList>
            <person name="Gladden J."/>
        </authorList>
    </citation>
    <scope>NUCLEOTIDE SEQUENCE [LARGE SCALE GENOMIC DNA]</scope>
    <source>
        <strain evidence="7 8">J45</strain>
    </source>
</reference>
<dbReference type="RefSeq" id="WP_145692329.1">
    <property type="nucleotide sequence ID" value="NZ_VLJT01000028.1"/>
</dbReference>
<protein>
    <submittedName>
        <fullName evidence="7">Acyl-CoA dehydrogenase</fullName>
    </submittedName>
</protein>
<evidence type="ECO:0000256" key="3">
    <source>
        <dbReference type="ARBA" id="ARBA00022630"/>
    </source>
</evidence>
<evidence type="ECO:0000313" key="7">
    <source>
        <dbReference type="EMBL" id="TWH15747.1"/>
    </source>
</evidence>
<evidence type="ECO:0000256" key="4">
    <source>
        <dbReference type="ARBA" id="ARBA00022827"/>
    </source>
</evidence>
<dbReference type="InterPro" id="IPR009075">
    <property type="entry name" value="AcylCo_DH/oxidase_C"/>
</dbReference>
<dbReference type="InterPro" id="IPR037069">
    <property type="entry name" value="AcylCoA_DH/ox_N_sf"/>
</dbReference>
<dbReference type="GO" id="GO:0003995">
    <property type="term" value="F:acyl-CoA dehydrogenase activity"/>
    <property type="evidence" value="ECO:0007669"/>
    <property type="project" value="TreeGrafter"/>
</dbReference>
<comment type="caution">
    <text evidence="7">The sequence shown here is derived from an EMBL/GenBank/DDBJ whole genome shotgun (WGS) entry which is preliminary data.</text>
</comment>
<dbReference type="GO" id="GO:0050660">
    <property type="term" value="F:flavin adenine dinucleotide binding"/>
    <property type="evidence" value="ECO:0007669"/>
    <property type="project" value="InterPro"/>
</dbReference>
<keyword evidence="3" id="KW-0285">Flavoprotein</keyword>
<organism evidence="7 8">
    <name type="scientific">Rhodococcus rhodochrous J45</name>
    <dbReference type="NCBI Taxonomy" id="935266"/>
    <lineage>
        <taxon>Bacteria</taxon>
        <taxon>Bacillati</taxon>
        <taxon>Actinomycetota</taxon>
        <taxon>Actinomycetes</taxon>
        <taxon>Mycobacteriales</taxon>
        <taxon>Nocardiaceae</taxon>
        <taxon>Rhodococcus</taxon>
    </lineage>
</organism>
<evidence type="ECO:0000259" key="6">
    <source>
        <dbReference type="Pfam" id="PF00441"/>
    </source>
</evidence>